<protein>
    <submittedName>
        <fullName evidence="1">Uncharacterized protein</fullName>
    </submittedName>
</protein>
<sequence length="117" mass="12344">MRATTPASTAVGACSRCHARWLCSPRLPLNATRLVTSLATCSKLSSQLPWLGPRGFHHPSAAPSPHSFISSCLSSPCAPRGCSSRRSPPVLISLQRIHPPSSRGLLGSQLRAPTLAP</sequence>
<keyword evidence="2" id="KW-1185">Reference proteome</keyword>
<dbReference type="Proteomes" id="UP000799324">
    <property type="component" value="Unassembled WGS sequence"/>
</dbReference>
<accession>A0A6A6SXX2</accession>
<dbReference type="AlphaFoldDB" id="A0A6A6SXX2"/>
<evidence type="ECO:0000313" key="2">
    <source>
        <dbReference type="Proteomes" id="UP000799324"/>
    </source>
</evidence>
<gene>
    <name evidence="1" type="ORF">K491DRAFT_74610</name>
</gene>
<evidence type="ECO:0000313" key="1">
    <source>
        <dbReference type="EMBL" id="KAF2651917.1"/>
    </source>
</evidence>
<proteinExistence type="predicted"/>
<name>A0A6A6SXX2_9PLEO</name>
<reference evidence="1" key="1">
    <citation type="journal article" date="2020" name="Stud. Mycol.">
        <title>101 Dothideomycetes genomes: a test case for predicting lifestyles and emergence of pathogens.</title>
        <authorList>
            <person name="Haridas S."/>
            <person name="Albert R."/>
            <person name="Binder M."/>
            <person name="Bloem J."/>
            <person name="Labutti K."/>
            <person name="Salamov A."/>
            <person name="Andreopoulos B."/>
            <person name="Baker S."/>
            <person name="Barry K."/>
            <person name="Bills G."/>
            <person name="Bluhm B."/>
            <person name="Cannon C."/>
            <person name="Castanera R."/>
            <person name="Culley D."/>
            <person name="Daum C."/>
            <person name="Ezra D."/>
            <person name="Gonzalez J."/>
            <person name="Henrissat B."/>
            <person name="Kuo A."/>
            <person name="Liang C."/>
            <person name="Lipzen A."/>
            <person name="Lutzoni F."/>
            <person name="Magnuson J."/>
            <person name="Mondo S."/>
            <person name="Nolan M."/>
            <person name="Ohm R."/>
            <person name="Pangilinan J."/>
            <person name="Park H.-J."/>
            <person name="Ramirez L."/>
            <person name="Alfaro M."/>
            <person name="Sun H."/>
            <person name="Tritt A."/>
            <person name="Yoshinaga Y."/>
            <person name="Zwiers L.-H."/>
            <person name="Turgeon B."/>
            <person name="Goodwin S."/>
            <person name="Spatafora J."/>
            <person name="Crous P."/>
            <person name="Grigoriev I."/>
        </authorList>
    </citation>
    <scope>NUCLEOTIDE SEQUENCE</scope>
    <source>
        <strain evidence="1">CBS 122681</strain>
    </source>
</reference>
<organism evidence="1 2">
    <name type="scientific">Lophiostoma macrostomum CBS 122681</name>
    <dbReference type="NCBI Taxonomy" id="1314788"/>
    <lineage>
        <taxon>Eukaryota</taxon>
        <taxon>Fungi</taxon>
        <taxon>Dikarya</taxon>
        <taxon>Ascomycota</taxon>
        <taxon>Pezizomycotina</taxon>
        <taxon>Dothideomycetes</taxon>
        <taxon>Pleosporomycetidae</taxon>
        <taxon>Pleosporales</taxon>
        <taxon>Lophiostomataceae</taxon>
        <taxon>Lophiostoma</taxon>
    </lineage>
</organism>
<dbReference type="EMBL" id="MU004414">
    <property type="protein sequence ID" value="KAF2651917.1"/>
    <property type="molecule type" value="Genomic_DNA"/>
</dbReference>